<organism evidence="1 2">
    <name type="scientific">Trifolium medium</name>
    <dbReference type="NCBI Taxonomy" id="97028"/>
    <lineage>
        <taxon>Eukaryota</taxon>
        <taxon>Viridiplantae</taxon>
        <taxon>Streptophyta</taxon>
        <taxon>Embryophyta</taxon>
        <taxon>Tracheophyta</taxon>
        <taxon>Spermatophyta</taxon>
        <taxon>Magnoliopsida</taxon>
        <taxon>eudicotyledons</taxon>
        <taxon>Gunneridae</taxon>
        <taxon>Pentapetalae</taxon>
        <taxon>rosids</taxon>
        <taxon>fabids</taxon>
        <taxon>Fabales</taxon>
        <taxon>Fabaceae</taxon>
        <taxon>Papilionoideae</taxon>
        <taxon>50 kb inversion clade</taxon>
        <taxon>NPAAA clade</taxon>
        <taxon>Hologalegina</taxon>
        <taxon>IRL clade</taxon>
        <taxon>Trifolieae</taxon>
        <taxon>Trifolium</taxon>
    </lineage>
</organism>
<dbReference type="Proteomes" id="UP000265520">
    <property type="component" value="Unassembled WGS sequence"/>
</dbReference>
<comment type="caution">
    <text evidence="1">The sequence shown here is derived from an EMBL/GenBank/DDBJ whole genome shotgun (WGS) entry which is preliminary data.</text>
</comment>
<sequence>MPPTSSPRFALTDHRNRLNLTAATSLNEVTVDYYGCRSDHQNHFKLVVNLNCGGVDVVVVVRNETAAVIRVDSDGWS</sequence>
<accession>A0A392PRX2</accession>
<protein>
    <submittedName>
        <fullName evidence="1">Uncharacterized protein</fullName>
    </submittedName>
</protein>
<keyword evidence="2" id="KW-1185">Reference proteome</keyword>
<evidence type="ECO:0000313" key="2">
    <source>
        <dbReference type="Proteomes" id="UP000265520"/>
    </source>
</evidence>
<name>A0A392PRX2_9FABA</name>
<reference evidence="1 2" key="1">
    <citation type="journal article" date="2018" name="Front. Plant Sci.">
        <title>Red Clover (Trifolium pratense) and Zigzag Clover (T. medium) - A Picture of Genomic Similarities and Differences.</title>
        <authorList>
            <person name="Dluhosova J."/>
            <person name="Istvanek J."/>
            <person name="Nedelnik J."/>
            <person name="Repkova J."/>
        </authorList>
    </citation>
    <scope>NUCLEOTIDE SEQUENCE [LARGE SCALE GENOMIC DNA]</scope>
    <source>
        <strain evidence="2">cv. 10/8</strain>
        <tissue evidence="1">Leaf</tissue>
    </source>
</reference>
<dbReference type="EMBL" id="LXQA010093985">
    <property type="protein sequence ID" value="MCI14841.1"/>
    <property type="molecule type" value="Genomic_DNA"/>
</dbReference>
<dbReference type="AlphaFoldDB" id="A0A392PRX2"/>
<evidence type="ECO:0000313" key="1">
    <source>
        <dbReference type="EMBL" id="MCI14841.1"/>
    </source>
</evidence>
<proteinExistence type="predicted"/>